<dbReference type="Proteomes" id="UP000198901">
    <property type="component" value="Unassembled WGS sequence"/>
</dbReference>
<evidence type="ECO:0008006" key="3">
    <source>
        <dbReference type="Google" id="ProtNLM"/>
    </source>
</evidence>
<reference evidence="1 2" key="1">
    <citation type="submission" date="2016-10" db="EMBL/GenBank/DDBJ databases">
        <authorList>
            <person name="de Groot N.N."/>
        </authorList>
    </citation>
    <scope>NUCLEOTIDE SEQUENCE [LARGE SCALE GENOMIC DNA]</scope>
    <source>
        <strain evidence="1 2">DSM 21668</strain>
    </source>
</reference>
<evidence type="ECO:0000313" key="2">
    <source>
        <dbReference type="Proteomes" id="UP000198901"/>
    </source>
</evidence>
<dbReference type="AlphaFoldDB" id="A0A1G9T920"/>
<evidence type="ECO:0000313" key="1">
    <source>
        <dbReference type="EMBL" id="SDM44118.1"/>
    </source>
</evidence>
<dbReference type="OrthoDB" id="5540934at2"/>
<accession>A0A1G9T920</accession>
<dbReference type="RefSeq" id="WP_093205015.1">
    <property type="nucleotide sequence ID" value="NZ_FNGS01000006.1"/>
</dbReference>
<dbReference type="EMBL" id="FNGS01000006">
    <property type="protein sequence ID" value="SDM44118.1"/>
    <property type="molecule type" value="Genomic_DNA"/>
</dbReference>
<name>A0A1G9T920_9BACT</name>
<dbReference type="STRING" id="563176.SAMN04488090_3462"/>
<keyword evidence="2" id="KW-1185">Reference proteome</keyword>
<gene>
    <name evidence="1" type="ORF">SAMN04488090_3462</name>
</gene>
<sequence>MQTTLPANLSKSYRFGYTVRNKAYENRELSKQIDAFLSDYEIELPDNREDFERYRSRIFHYDQHGDVLDSRFADLVKLRYAVSRCRGYYAHFAQGTTERLVPMAFWYSKHKLCHVWNWRKSQLIRSRYLNYLKEARDASGRLLIEHYRPMHLVLTVPHEKGIWQGKRFYAREIIKAFTLMRKRDFWKEMIYAGEYGVEIKRGRSGNGLHIHIHSFILQNPEYQINEVRDAIEANWRDVTGNNTGYSGIHYETLYTWEKTPDGSLQKRYIRPGESDLSEYLGGVMECIKYHFKPDALETEDGSFDILLIDEILSNTKNVRLYSRFGKFYRESALNFNRLEADPEAVDVDAEETTEAEPMGNTDGVEERVDNPFTGLPAGRSEFGILVGSPLGVMYKKRLSGAKNRSEVIEMNPSRYEPFAIVPKGLSLKAVIRLDLTGKLREEIEKIAVPNQSFLNT</sequence>
<organism evidence="1 2">
    <name type="scientific">Siphonobacter aquaeclarae</name>
    <dbReference type="NCBI Taxonomy" id="563176"/>
    <lineage>
        <taxon>Bacteria</taxon>
        <taxon>Pseudomonadati</taxon>
        <taxon>Bacteroidota</taxon>
        <taxon>Cytophagia</taxon>
        <taxon>Cytophagales</taxon>
        <taxon>Cytophagaceae</taxon>
        <taxon>Siphonobacter</taxon>
    </lineage>
</organism>
<protein>
    <recommendedName>
        <fullName evidence="3">Replication protein</fullName>
    </recommendedName>
</protein>
<proteinExistence type="predicted"/>